<evidence type="ECO:0000313" key="3">
    <source>
        <dbReference type="Proteomes" id="UP000029500"/>
    </source>
</evidence>
<dbReference type="InterPro" id="IPR036812">
    <property type="entry name" value="NAD(P)_OxRdtase_dom_sf"/>
</dbReference>
<sequence>MRNGSKLMLGTAQLGTKYGISNVAGMPSRQKSCELIKYAVTSGIGYLDTAPGYGESEKMIGDCLNNLNLNSKPVIVTKLPSVRTLGFRTEEERKNFVYSSLVSSLENLKLSALDRCLLHDPMDMTYQNGEIINILSDLKQIRIIHKIGVSVYDPQDIEMYLNLGCFDSIQVPINLFDQRLIRNGMLEKLSEKGIEVFARSIYLQGLLLMAPEHLPDKLKQAKKPLERLLQYCGETGISIKELSFLFVRDLPGVSKIIIGCETIDQLKENLTMMELPPLKKEVIKEIHQLFIDIPSKIIDPRMWN</sequence>
<reference evidence="2 3" key="1">
    <citation type="submission" date="2014-08" db="EMBL/GenBank/DDBJ databases">
        <title>Comparative genomics of the Paenibacillus odorifer group.</title>
        <authorList>
            <person name="den Bakker H.C."/>
            <person name="Tsai Y.-C."/>
            <person name="Martin N."/>
            <person name="Korlach J."/>
            <person name="Wiedmann M."/>
        </authorList>
    </citation>
    <scope>NUCLEOTIDE SEQUENCE [LARGE SCALE GENOMIC DNA]</scope>
    <source>
        <strain evidence="2 3">DSM 15220</strain>
    </source>
</reference>
<protein>
    <submittedName>
        <fullName evidence="2">Oxidoreductase</fullName>
    </submittedName>
</protein>
<proteinExistence type="predicted"/>
<dbReference type="Pfam" id="PF00248">
    <property type="entry name" value="Aldo_ket_red"/>
    <property type="match status" value="1"/>
</dbReference>
<dbReference type="Gene3D" id="3.20.20.100">
    <property type="entry name" value="NADP-dependent oxidoreductase domain"/>
    <property type="match status" value="1"/>
</dbReference>
<dbReference type="SUPFAM" id="SSF51430">
    <property type="entry name" value="NAD(P)-linked oxidoreductase"/>
    <property type="match status" value="1"/>
</dbReference>
<dbReference type="PANTHER" id="PTHR43312:SF1">
    <property type="entry name" value="NADP-DEPENDENT OXIDOREDUCTASE DOMAIN-CONTAINING PROTEIN"/>
    <property type="match status" value="1"/>
</dbReference>
<accession>A0A089M4P9</accession>
<dbReference type="OrthoDB" id="9773828at2"/>
<name>A0A089M4P9_9BACL</name>
<dbReference type="PANTHER" id="PTHR43312">
    <property type="entry name" value="D-THREO-ALDOSE 1-DEHYDROGENASE"/>
    <property type="match status" value="1"/>
</dbReference>
<dbReference type="eggNOG" id="COG0667">
    <property type="taxonomic scope" value="Bacteria"/>
</dbReference>
<dbReference type="Proteomes" id="UP000029500">
    <property type="component" value="Chromosome"/>
</dbReference>
<feature type="domain" description="NADP-dependent oxidoreductase" evidence="1">
    <location>
        <begin position="6"/>
        <end position="289"/>
    </location>
</feature>
<dbReference type="RefSeq" id="WP_025703190.1">
    <property type="nucleotide sequence ID" value="NZ_CP009287.1"/>
</dbReference>
<organism evidence="2 3">
    <name type="scientific">Paenibacillus graminis</name>
    <dbReference type="NCBI Taxonomy" id="189425"/>
    <lineage>
        <taxon>Bacteria</taxon>
        <taxon>Bacillati</taxon>
        <taxon>Bacillota</taxon>
        <taxon>Bacilli</taxon>
        <taxon>Bacillales</taxon>
        <taxon>Paenibacillaceae</taxon>
        <taxon>Paenibacillus</taxon>
    </lineage>
</organism>
<evidence type="ECO:0000259" key="1">
    <source>
        <dbReference type="Pfam" id="PF00248"/>
    </source>
</evidence>
<dbReference type="KEGG" id="pgm:PGRAT_01335"/>
<dbReference type="AlphaFoldDB" id="A0A089M4P9"/>
<gene>
    <name evidence="2" type="ORF">PGRAT_01335</name>
</gene>
<dbReference type="HOGENOM" id="CLU_023205_11_0_9"/>
<dbReference type="InterPro" id="IPR023210">
    <property type="entry name" value="NADP_OxRdtase_dom"/>
</dbReference>
<dbReference type="EMBL" id="CP009287">
    <property type="protein sequence ID" value="AIQ66443.1"/>
    <property type="molecule type" value="Genomic_DNA"/>
</dbReference>
<dbReference type="STRING" id="189425.PGRAT_01335"/>
<dbReference type="InterPro" id="IPR053135">
    <property type="entry name" value="AKR2_Oxidoreductase"/>
</dbReference>
<keyword evidence="3" id="KW-1185">Reference proteome</keyword>
<evidence type="ECO:0000313" key="2">
    <source>
        <dbReference type="EMBL" id="AIQ66443.1"/>
    </source>
</evidence>
<dbReference type="CDD" id="cd19097">
    <property type="entry name" value="AKR_unchar"/>
    <property type="match status" value="1"/>
</dbReference>